<dbReference type="GO" id="GO:0005829">
    <property type="term" value="C:cytosol"/>
    <property type="evidence" value="ECO:0007669"/>
    <property type="project" value="TreeGrafter"/>
</dbReference>
<dbReference type="InterPro" id="IPR050950">
    <property type="entry name" value="HTH-type_LysR_regulators"/>
</dbReference>
<dbReference type="EMBL" id="FNKX01000004">
    <property type="protein sequence ID" value="SDR61531.1"/>
    <property type="molecule type" value="Genomic_DNA"/>
</dbReference>
<evidence type="ECO:0000256" key="3">
    <source>
        <dbReference type="ARBA" id="ARBA00023125"/>
    </source>
</evidence>
<feature type="domain" description="HTH lysR-type" evidence="5">
    <location>
        <begin position="1"/>
        <end position="58"/>
    </location>
</feature>
<dbReference type="PROSITE" id="PS50931">
    <property type="entry name" value="HTH_LYSR"/>
    <property type="match status" value="1"/>
</dbReference>
<evidence type="ECO:0000313" key="7">
    <source>
        <dbReference type="Proteomes" id="UP000199365"/>
    </source>
</evidence>
<dbReference type="SUPFAM" id="SSF53850">
    <property type="entry name" value="Periplasmic binding protein-like II"/>
    <property type="match status" value="1"/>
</dbReference>
<dbReference type="PRINTS" id="PR00039">
    <property type="entry name" value="HTHLYSR"/>
</dbReference>
<dbReference type="InterPro" id="IPR005119">
    <property type="entry name" value="LysR_subst-bd"/>
</dbReference>
<name>A0A1H1KGT0_9BURK</name>
<organism evidence="6 7">
    <name type="scientific">Paraburkholderia tuberum</name>
    <dbReference type="NCBI Taxonomy" id="157910"/>
    <lineage>
        <taxon>Bacteria</taxon>
        <taxon>Pseudomonadati</taxon>
        <taxon>Pseudomonadota</taxon>
        <taxon>Betaproteobacteria</taxon>
        <taxon>Burkholderiales</taxon>
        <taxon>Burkholderiaceae</taxon>
        <taxon>Paraburkholderia</taxon>
    </lineage>
</organism>
<dbReference type="AlphaFoldDB" id="A0A1H1KGT0"/>
<reference evidence="7" key="1">
    <citation type="submission" date="2016-10" db="EMBL/GenBank/DDBJ databases">
        <authorList>
            <person name="Varghese N."/>
            <person name="Submissions S."/>
        </authorList>
    </citation>
    <scope>NUCLEOTIDE SEQUENCE [LARGE SCALE GENOMIC DNA]</scope>
    <source>
        <strain evidence="7">DUS833</strain>
    </source>
</reference>
<protein>
    <submittedName>
        <fullName evidence="6">LysR family transcriptional regulator, nitrogen assimilation regulatory protein</fullName>
    </submittedName>
</protein>
<dbReference type="InterPro" id="IPR000847">
    <property type="entry name" value="LysR_HTH_N"/>
</dbReference>
<dbReference type="Gene3D" id="3.40.190.290">
    <property type="match status" value="1"/>
</dbReference>
<dbReference type="SUPFAM" id="SSF46785">
    <property type="entry name" value="Winged helix' DNA-binding domain"/>
    <property type="match status" value="1"/>
</dbReference>
<evidence type="ECO:0000256" key="1">
    <source>
        <dbReference type="ARBA" id="ARBA00009437"/>
    </source>
</evidence>
<evidence type="ECO:0000256" key="4">
    <source>
        <dbReference type="ARBA" id="ARBA00023163"/>
    </source>
</evidence>
<keyword evidence="4" id="KW-0804">Transcription</keyword>
<accession>A0A1H1KGT0</accession>
<dbReference type="Pfam" id="PF03466">
    <property type="entry name" value="LysR_substrate"/>
    <property type="match status" value="1"/>
</dbReference>
<proteinExistence type="inferred from homology"/>
<dbReference type="InterPro" id="IPR036390">
    <property type="entry name" value="WH_DNA-bd_sf"/>
</dbReference>
<gene>
    <name evidence="6" type="ORF">SAMN05445850_7810</name>
</gene>
<dbReference type="RefSeq" id="WP_090812309.1">
    <property type="nucleotide sequence ID" value="NZ_FNKX01000004.1"/>
</dbReference>
<evidence type="ECO:0000313" key="6">
    <source>
        <dbReference type="EMBL" id="SDR61531.1"/>
    </source>
</evidence>
<keyword evidence="2" id="KW-0805">Transcription regulation</keyword>
<dbReference type="Gene3D" id="1.10.10.10">
    <property type="entry name" value="Winged helix-like DNA-binding domain superfamily/Winged helix DNA-binding domain"/>
    <property type="match status" value="1"/>
</dbReference>
<sequence>MNLRQLNYLIRVVEAGNITRAAELLHVAQPALGMQIRQLETELGVELLIRHSRGVAASEAGRLLVERAREILGLVESARYDVAALAGKTREHLSVGLTPSVMSVMGPDLIVKTKECIPDLSVSFTENLSYALVDAVEKGELDLALAFDADEQTGLNYIHLLSEELLFVVAPDQATAERQISVEDLLGWPLILTGPRDSVRRTLEIAAQAIGMTPDIVFEVQSVAAIKRLVALGLGAAILPPAVIREELQQGKLVARHIVDPPLMRNLHLVKAIAQPQRRHEAALVALMRDMLASTLQATPGLSHVA</sequence>
<keyword evidence="3" id="KW-0238">DNA-binding</keyword>
<dbReference type="Proteomes" id="UP000199365">
    <property type="component" value="Unassembled WGS sequence"/>
</dbReference>
<dbReference type="FunFam" id="1.10.10.10:FF:000001">
    <property type="entry name" value="LysR family transcriptional regulator"/>
    <property type="match status" value="1"/>
</dbReference>
<dbReference type="GO" id="GO:0003700">
    <property type="term" value="F:DNA-binding transcription factor activity"/>
    <property type="evidence" value="ECO:0007669"/>
    <property type="project" value="InterPro"/>
</dbReference>
<dbReference type="InterPro" id="IPR036388">
    <property type="entry name" value="WH-like_DNA-bd_sf"/>
</dbReference>
<comment type="similarity">
    <text evidence="1">Belongs to the LysR transcriptional regulatory family.</text>
</comment>
<keyword evidence="7" id="KW-1185">Reference proteome</keyword>
<evidence type="ECO:0000256" key="2">
    <source>
        <dbReference type="ARBA" id="ARBA00023015"/>
    </source>
</evidence>
<dbReference type="GO" id="GO:0003677">
    <property type="term" value="F:DNA binding"/>
    <property type="evidence" value="ECO:0007669"/>
    <property type="project" value="UniProtKB-KW"/>
</dbReference>
<dbReference type="STRING" id="157910.SAMN05445850_7810"/>
<dbReference type="PANTHER" id="PTHR30419">
    <property type="entry name" value="HTH-TYPE TRANSCRIPTIONAL REGULATOR YBHD"/>
    <property type="match status" value="1"/>
</dbReference>
<dbReference type="Pfam" id="PF00126">
    <property type="entry name" value="HTH_1"/>
    <property type="match status" value="1"/>
</dbReference>
<evidence type="ECO:0000259" key="5">
    <source>
        <dbReference type="PROSITE" id="PS50931"/>
    </source>
</evidence>